<dbReference type="AlphaFoldDB" id="A0A0C3B1Y5"/>
<dbReference type="GO" id="GO:0004674">
    <property type="term" value="F:protein serine/threonine kinase activity"/>
    <property type="evidence" value="ECO:0007669"/>
    <property type="project" value="UniProtKB-KW"/>
</dbReference>
<evidence type="ECO:0000313" key="13">
    <source>
        <dbReference type="EMBL" id="KIM25541.1"/>
    </source>
</evidence>
<accession>A0A0C3B1Y5</accession>
<dbReference type="InterPro" id="IPR000719">
    <property type="entry name" value="Prot_kinase_dom"/>
</dbReference>
<dbReference type="GO" id="GO:0007010">
    <property type="term" value="P:cytoskeleton organization"/>
    <property type="evidence" value="ECO:0007669"/>
    <property type="project" value="UniProtKB-ARBA"/>
</dbReference>
<evidence type="ECO:0000259" key="12">
    <source>
        <dbReference type="PROSITE" id="PS50110"/>
    </source>
</evidence>
<comment type="caution">
    <text evidence="10">Lacks conserved residue(s) required for the propagation of feature annotation.</text>
</comment>
<dbReference type="GO" id="GO:0005737">
    <property type="term" value="C:cytoplasm"/>
    <property type="evidence" value="ECO:0007669"/>
    <property type="project" value="TreeGrafter"/>
</dbReference>
<dbReference type="PANTHER" id="PTHR24356:SF1">
    <property type="entry name" value="SERINE_THREONINE-PROTEIN KINASE GREATWALL"/>
    <property type="match status" value="1"/>
</dbReference>
<sequence length="445" mass="49892">MRPENILIDQNGHLRLTDFGLSRVGLLARQTREPRSLPRKLLDEEQEVMGTPDYLAPELILGLSEDDRGADWWAIGVITYEFLHGIPPFYAETQDEVFKNILSIRINWHEEIEVSREARDFIECLLVYEPSKRLGINGAKEVKDHPLFATIKWDTVMQQEPRFLPRVTDSKSADYFGGTSLDPFAGQKEVVCLIAGDNPISAKILETLLVRLGCRCIMVANGAEAIGMAHGDTKFDLILMNYRMPVMDGESAARYIKSTDNLNKSTPIVAVSANVGQDSGMASDLFAAWIATPVHKDDLLTILRQLFPQTLTSEGFKAVQDEEAVGVWIPRLQAGSNISSPSEPHATSGARRPLQDTIIPPVEDDFGTFSFKNLPILKQANDEVIKKLKSEQKKAATHVLRDAAVSHHQRRNVSRKIKRPPFVPSDFELKVYHPPIVDFMAYHDL</sequence>
<dbReference type="OrthoDB" id="2908607at2759"/>
<dbReference type="HOGENOM" id="CLU_615629_0_0_1"/>
<dbReference type="PROSITE" id="PS50011">
    <property type="entry name" value="PROTEIN_KINASE_DOM"/>
    <property type="match status" value="1"/>
</dbReference>
<reference evidence="13 14" key="1">
    <citation type="submission" date="2014-04" db="EMBL/GenBank/DDBJ databases">
        <authorList>
            <consortium name="DOE Joint Genome Institute"/>
            <person name="Kuo A."/>
            <person name="Zuccaro A."/>
            <person name="Kohler A."/>
            <person name="Nagy L.G."/>
            <person name="Floudas D."/>
            <person name="Copeland A."/>
            <person name="Barry K.W."/>
            <person name="Cichocki N."/>
            <person name="Veneault-Fourrey C."/>
            <person name="LaButti K."/>
            <person name="Lindquist E.A."/>
            <person name="Lipzen A."/>
            <person name="Lundell T."/>
            <person name="Morin E."/>
            <person name="Murat C."/>
            <person name="Sun H."/>
            <person name="Tunlid A."/>
            <person name="Henrissat B."/>
            <person name="Grigoriev I.V."/>
            <person name="Hibbett D.S."/>
            <person name="Martin F."/>
            <person name="Nordberg H.P."/>
            <person name="Cantor M.N."/>
            <person name="Hua S.X."/>
        </authorList>
    </citation>
    <scope>NUCLEOTIDE SEQUENCE [LARGE SCALE GENOMIC DNA]</scope>
    <source>
        <strain evidence="13 14">MAFF 305830</strain>
    </source>
</reference>
<protein>
    <recommendedName>
        <fullName evidence="1">non-specific serine/threonine protein kinase</fullName>
        <ecNumber evidence="1">2.7.11.1</ecNumber>
    </recommendedName>
</protein>
<organism evidence="13 14">
    <name type="scientific">Serendipita vermifera MAFF 305830</name>
    <dbReference type="NCBI Taxonomy" id="933852"/>
    <lineage>
        <taxon>Eukaryota</taxon>
        <taxon>Fungi</taxon>
        <taxon>Dikarya</taxon>
        <taxon>Basidiomycota</taxon>
        <taxon>Agaricomycotina</taxon>
        <taxon>Agaricomycetes</taxon>
        <taxon>Sebacinales</taxon>
        <taxon>Serendipitaceae</taxon>
        <taxon>Serendipita</taxon>
    </lineage>
</organism>
<dbReference type="GO" id="GO:0005634">
    <property type="term" value="C:nucleus"/>
    <property type="evidence" value="ECO:0007669"/>
    <property type="project" value="TreeGrafter"/>
</dbReference>
<dbReference type="InterPro" id="IPR001789">
    <property type="entry name" value="Sig_transdc_resp-reg_receiver"/>
</dbReference>
<keyword evidence="2" id="KW-0723">Serine/threonine-protein kinase</keyword>
<reference evidence="14" key="2">
    <citation type="submission" date="2015-01" db="EMBL/GenBank/DDBJ databases">
        <title>Evolutionary Origins and Diversification of the Mycorrhizal Mutualists.</title>
        <authorList>
            <consortium name="DOE Joint Genome Institute"/>
            <consortium name="Mycorrhizal Genomics Consortium"/>
            <person name="Kohler A."/>
            <person name="Kuo A."/>
            <person name="Nagy L.G."/>
            <person name="Floudas D."/>
            <person name="Copeland A."/>
            <person name="Barry K.W."/>
            <person name="Cichocki N."/>
            <person name="Veneault-Fourrey C."/>
            <person name="LaButti K."/>
            <person name="Lindquist E.A."/>
            <person name="Lipzen A."/>
            <person name="Lundell T."/>
            <person name="Morin E."/>
            <person name="Murat C."/>
            <person name="Riley R."/>
            <person name="Ohm R."/>
            <person name="Sun H."/>
            <person name="Tunlid A."/>
            <person name="Henrissat B."/>
            <person name="Grigoriev I.V."/>
            <person name="Hibbett D.S."/>
            <person name="Martin F."/>
        </authorList>
    </citation>
    <scope>NUCLEOTIDE SEQUENCE [LARGE SCALE GENOMIC DNA]</scope>
    <source>
        <strain evidence="14">MAFF 305830</strain>
    </source>
</reference>
<evidence type="ECO:0000259" key="11">
    <source>
        <dbReference type="PROSITE" id="PS50011"/>
    </source>
</evidence>
<dbReference type="SMART" id="SM00448">
    <property type="entry name" value="REC"/>
    <property type="match status" value="1"/>
</dbReference>
<dbReference type="Gene3D" id="1.10.510.10">
    <property type="entry name" value="Transferase(Phosphotransferase) domain 1"/>
    <property type="match status" value="1"/>
</dbReference>
<dbReference type="InterPro" id="IPR011009">
    <property type="entry name" value="Kinase-like_dom_sf"/>
</dbReference>
<dbReference type="PROSITE" id="PS50110">
    <property type="entry name" value="RESPONSE_REGULATORY"/>
    <property type="match status" value="1"/>
</dbReference>
<dbReference type="CDD" id="cd17546">
    <property type="entry name" value="REC_hyHK_CKI1_RcsC-like"/>
    <property type="match status" value="1"/>
</dbReference>
<proteinExistence type="predicted"/>
<dbReference type="SUPFAM" id="SSF56112">
    <property type="entry name" value="Protein kinase-like (PK-like)"/>
    <property type="match status" value="1"/>
</dbReference>
<dbReference type="Proteomes" id="UP000054097">
    <property type="component" value="Unassembled WGS sequence"/>
</dbReference>
<keyword evidence="14" id="KW-1185">Reference proteome</keyword>
<keyword evidence="5" id="KW-0547">Nucleotide-binding</keyword>
<dbReference type="FunFam" id="1.10.510.10:FF:000024">
    <property type="entry name" value="Probable serine/threonine-protein kinase cot-1"/>
    <property type="match status" value="1"/>
</dbReference>
<dbReference type="Pfam" id="PF00069">
    <property type="entry name" value="Pkinase"/>
    <property type="match status" value="1"/>
</dbReference>
<gene>
    <name evidence="13" type="ORF">M408DRAFT_207972</name>
</gene>
<dbReference type="GO" id="GO:0000160">
    <property type="term" value="P:phosphorelay signal transduction system"/>
    <property type="evidence" value="ECO:0007669"/>
    <property type="project" value="InterPro"/>
</dbReference>
<dbReference type="InterPro" id="IPR011006">
    <property type="entry name" value="CheY-like_superfamily"/>
</dbReference>
<keyword evidence="6" id="KW-0418">Kinase</keyword>
<evidence type="ECO:0000256" key="6">
    <source>
        <dbReference type="ARBA" id="ARBA00022777"/>
    </source>
</evidence>
<keyword evidence="7" id="KW-0067">ATP-binding</keyword>
<evidence type="ECO:0000313" key="14">
    <source>
        <dbReference type="Proteomes" id="UP000054097"/>
    </source>
</evidence>
<evidence type="ECO:0000256" key="1">
    <source>
        <dbReference type="ARBA" id="ARBA00012513"/>
    </source>
</evidence>
<evidence type="ECO:0000256" key="9">
    <source>
        <dbReference type="ARBA" id="ARBA00048679"/>
    </source>
</evidence>
<dbReference type="Gene3D" id="3.30.200.20">
    <property type="entry name" value="Phosphorylase Kinase, domain 1"/>
    <property type="match status" value="1"/>
</dbReference>
<comment type="catalytic activity">
    <reaction evidence="9">
        <text>L-seryl-[protein] + ATP = O-phospho-L-seryl-[protein] + ADP + H(+)</text>
        <dbReference type="Rhea" id="RHEA:17989"/>
        <dbReference type="Rhea" id="RHEA-COMP:9863"/>
        <dbReference type="Rhea" id="RHEA-COMP:11604"/>
        <dbReference type="ChEBI" id="CHEBI:15378"/>
        <dbReference type="ChEBI" id="CHEBI:29999"/>
        <dbReference type="ChEBI" id="CHEBI:30616"/>
        <dbReference type="ChEBI" id="CHEBI:83421"/>
        <dbReference type="ChEBI" id="CHEBI:456216"/>
        <dbReference type="EC" id="2.7.11.1"/>
    </reaction>
</comment>
<dbReference type="InterPro" id="IPR050236">
    <property type="entry name" value="Ser_Thr_kinase_AGC"/>
</dbReference>
<dbReference type="SUPFAM" id="SSF52172">
    <property type="entry name" value="CheY-like"/>
    <property type="match status" value="1"/>
</dbReference>
<keyword evidence="3" id="KW-0597">Phosphoprotein</keyword>
<dbReference type="Pfam" id="PF00072">
    <property type="entry name" value="Response_reg"/>
    <property type="match status" value="1"/>
</dbReference>
<dbReference type="GO" id="GO:0005524">
    <property type="term" value="F:ATP binding"/>
    <property type="evidence" value="ECO:0007669"/>
    <property type="project" value="UniProtKB-KW"/>
</dbReference>
<dbReference type="PANTHER" id="PTHR24356">
    <property type="entry name" value="SERINE/THREONINE-PROTEIN KINASE"/>
    <property type="match status" value="1"/>
</dbReference>
<dbReference type="SMART" id="SM00220">
    <property type="entry name" value="S_TKc"/>
    <property type="match status" value="1"/>
</dbReference>
<evidence type="ECO:0000256" key="5">
    <source>
        <dbReference type="ARBA" id="ARBA00022741"/>
    </source>
</evidence>
<evidence type="ECO:0000256" key="8">
    <source>
        <dbReference type="ARBA" id="ARBA00047899"/>
    </source>
</evidence>
<evidence type="ECO:0000256" key="7">
    <source>
        <dbReference type="ARBA" id="ARBA00022840"/>
    </source>
</evidence>
<evidence type="ECO:0000256" key="10">
    <source>
        <dbReference type="PROSITE-ProRule" id="PRU00169"/>
    </source>
</evidence>
<keyword evidence="4" id="KW-0808">Transferase</keyword>
<name>A0A0C3B1Y5_SERVB</name>
<dbReference type="Gene3D" id="3.40.50.2300">
    <property type="match status" value="1"/>
</dbReference>
<evidence type="ECO:0000256" key="4">
    <source>
        <dbReference type="ARBA" id="ARBA00022679"/>
    </source>
</evidence>
<dbReference type="EMBL" id="KN824313">
    <property type="protein sequence ID" value="KIM25541.1"/>
    <property type="molecule type" value="Genomic_DNA"/>
</dbReference>
<comment type="catalytic activity">
    <reaction evidence="8">
        <text>L-threonyl-[protein] + ATP = O-phospho-L-threonyl-[protein] + ADP + H(+)</text>
        <dbReference type="Rhea" id="RHEA:46608"/>
        <dbReference type="Rhea" id="RHEA-COMP:11060"/>
        <dbReference type="Rhea" id="RHEA-COMP:11605"/>
        <dbReference type="ChEBI" id="CHEBI:15378"/>
        <dbReference type="ChEBI" id="CHEBI:30013"/>
        <dbReference type="ChEBI" id="CHEBI:30616"/>
        <dbReference type="ChEBI" id="CHEBI:61977"/>
        <dbReference type="ChEBI" id="CHEBI:456216"/>
        <dbReference type="EC" id="2.7.11.1"/>
    </reaction>
</comment>
<feature type="domain" description="Response regulatory" evidence="12">
    <location>
        <begin position="191"/>
        <end position="307"/>
    </location>
</feature>
<dbReference type="EC" id="2.7.11.1" evidence="1"/>
<evidence type="ECO:0000256" key="2">
    <source>
        <dbReference type="ARBA" id="ARBA00022527"/>
    </source>
</evidence>
<dbReference type="STRING" id="933852.A0A0C3B1Y5"/>
<feature type="domain" description="Protein kinase" evidence="11">
    <location>
        <begin position="1"/>
        <end position="148"/>
    </location>
</feature>
<evidence type="ECO:0000256" key="3">
    <source>
        <dbReference type="ARBA" id="ARBA00022553"/>
    </source>
</evidence>